<accession>A0A7S0CE53</accession>
<dbReference type="CDD" id="cd02947">
    <property type="entry name" value="TRX_family"/>
    <property type="match status" value="1"/>
</dbReference>
<dbReference type="InterPro" id="IPR013766">
    <property type="entry name" value="Thioredoxin_domain"/>
</dbReference>
<evidence type="ECO:0000313" key="3">
    <source>
        <dbReference type="EMBL" id="CAD8419497.1"/>
    </source>
</evidence>
<dbReference type="Pfam" id="PF00085">
    <property type="entry name" value="Thioredoxin"/>
    <property type="match status" value="1"/>
</dbReference>
<dbReference type="PROSITE" id="PS00194">
    <property type="entry name" value="THIOREDOXIN_1"/>
    <property type="match status" value="1"/>
</dbReference>
<protein>
    <recommendedName>
        <fullName evidence="2">Thioredoxin domain-containing protein</fullName>
    </recommendedName>
</protein>
<dbReference type="InterPro" id="IPR036249">
    <property type="entry name" value="Thioredoxin-like_sf"/>
</dbReference>
<dbReference type="EMBL" id="HBEL01033288">
    <property type="protein sequence ID" value="CAD8419497.1"/>
    <property type="molecule type" value="Transcribed_RNA"/>
</dbReference>
<reference evidence="3" key="1">
    <citation type="submission" date="2021-01" db="EMBL/GenBank/DDBJ databases">
        <authorList>
            <person name="Corre E."/>
            <person name="Pelletier E."/>
            <person name="Niang G."/>
            <person name="Scheremetjew M."/>
            <person name="Finn R."/>
            <person name="Kale V."/>
            <person name="Holt S."/>
            <person name="Cochrane G."/>
            <person name="Meng A."/>
            <person name="Brown T."/>
            <person name="Cohen L."/>
        </authorList>
    </citation>
    <scope>NUCLEOTIDE SEQUENCE</scope>
    <source>
        <strain evidence="3">CCAP1064/1</strain>
    </source>
</reference>
<dbReference type="AlphaFoldDB" id="A0A7S0CE53"/>
<evidence type="ECO:0000259" key="2">
    <source>
        <dbReference type="PROSITE" id="PS51352"/>
    </source>
</evidence>
<organism evidence="3">
    <name type="scientific">Proboscia inermis</name>
    <dbReference type="NCBI Taxonomy" id="420281"/>
    <lineage>
        <taxon>Eukaryota</taxon>
        <taxon>Sar</taxon>
        <taxon>Stramenopiles</taxon>
        <taxon>Ochrophyta</taxon>
        <taxon>Bacillariophyta</taxon>
        <taxon>Coscinodiscophyceae</taxon>
        <taxon>Rhizosoleniophycidae</taxon>
        <taxon>Rhizosoleniales</taxon>
        <taxon>Rhizosoleniaceae</taxon>
        <taxon>Proboscia</taxon>
    </lineage>
</organism>
<dbReference type="SUPFAM" id="SSF52833">
    <property type="entry name" value="Thioredoxin-like"/>
    <property type="match status" value="1"/>
</dbReference>
<keyword evidence="1" id="KW-1015">Disulfide bond</keyword>
<gene>
    <name evidence="3" type="ORF">PINE0816_LOCUS15632</name>
</gene>
<evidence type="ECO:0000256" key="1">
    <source>
        <dbReference type="ARBA" id="ARBA00023157"/>
    </source>
</evidence>
<dbReference type="PROSITE" id="PS51352">
    <property type="entry name" value="THIOREDOXIN_2"/>
    <property type="match status" value="1"/>
</dbReference>
<proteinExistence type="predicted"/>
<feature type="domain" description="Thioredoxin" evidence="2">
    <location>
        <begin position="57"/>
        <end position="186"/>
    </location>
</feature>
<dbReference type="Gene3D" id="3.40.30.10">
    <property type="entry name" value="Glutaredoxin"/>
    <property type="match status" value="1"/>
</dbReference>
<sequence>MSSLNKDNCLKDKSIIHPQSIINLLPLTMARLSLLLVCASALLSTSNAFQGTFNSFVSGSRMAPMRSTKNTRSTLSMRVVDVDSERSFDQTIEAAGKSLVVVDYSTTWCGPCKAIAPKFNELSDKYPDAVFLQVIGDASQDTSKLMKREGVRSVPSFHFWVDGKKIDVVNGANADAIEAAITKNIS</sequence>
<dbReference type="PANTHER" id="PTHR46115">
    <property type="entry name" value="THIOREDOXIN-LIKE PROTEIN 1"/>
    <property type="match status" value="1"/>
</dbReference>
<dbReference type="InterPro" id="IPR017937">
    <property type="entry name" value="Thioredoxin_CS"/>
</dbReference>
<name>A0A7S0CE53_9STRA</name>